<dbReference type="EMBL" id="JADGJH010005422">
    <property type="protein sequence ID" value="KAJ3080657.1"/>
    <property type="molecule type" value="Genomic_DNA"/>
</dbReference>
<gene>
    <name evidence="2" type="ORF">HK100_010091</name>
</gene>
<dbReference type="PANTHER" id="PTHR11365:SF2">
    <property type="entry name" value="5-OXOPROLINASE"/>
    <property type="match status" value="1"/>
</dbReference>
<dbReference type="Proteomes" id="UP001211907">
    <property type="component" value="Unassembled WGS sequence"/>
</dbReference>
<reference evidence="2" key="1">
    <citation type="submission" date="2020-05" db="EMBL/GenBank/DDBJ databases">
        <title>Phylogenomic resolution of chytrid fungi.</title>
        <authorList>
            <person name="Stajich J.E."/>
            <person name="Amses K."/>
            <person name="Simmons R."/>
            <person name="Seto K."/>
            <person name="Myers J."/>
            <person name="Bonds A."/>
            <person name="Quandt C.A."/>
            <person name="Barry K."/>
            <person name="Liu P."/>
            <person name="Grigoriev I."/>
            <person name="Longcore J.E."/>
            <person name="James T.Y."/>
        </authorList>
    </citation>
    <scope>NUCLEOTIDE SEQUENCE</scope>
    <source>
        <strain evidence="2">JEL0513</strain>
    </source>
</reference>
<dbReference type="AlphaFoldDB" id="A0AAD5X739"/>
<dbReference type="InterPro" id="IPR003692">
    <property type="entry name" value="Hydantoinase_B"/>
</dbReference>
<sequence>MTNTRITDPEILERRYPVLLRQFGLRQGSGGDGLHRGGDGVIRELEFLETLNVSILSERRVFQPYGMNGGDPGQSGINLLQRKGQTQAVNFGGKNATIVHNGDLITIMTPGGGGYGAAVVKPAPAAKGKRKAVAVSPAATRVTPKRAAKVSRLGGGSLGALEAAQLDF</sequence>
<organism evidence="2 3">
    <name type="scientific">Physocladia obscura</name>
    <dbReference type="NCBI Taxonomy" id="109957"/>
    <lineage>
        <taxon>Eukaryota</taxon>
        <taxon>Fungi</taxon>
        <taxon>Fungi incertae sedis</taxon>
        <taxon>Chytridiomycota</taxon>
        <taxon>Chytridiomycota incertae sedis</taxon>
        <taxon>Chytridiomycetes</taxon>
        <taxon>Chytridiales</taxon>
        <taxon>Chytriomycetaceae</taxon>
        <taxon>Physocladia</taxon>
    </lineage>
</organism>
<proteinExistence type="predicted"/>
<evidence type="ECO:0000313" key="2">
    <source>
        <dbReference type="EMBL" id="KAJ3080657.1"/>
    </source>
</evidence>
<comment type="caution">
    <text evidence="2">The sequence shown here is derived from an EMBL/GenBank/DDBJ whole genome shotgun (WGS) entry which is preliminary data.</text>
</comment>
<accession>A0AAD5X739</accession>
<dbReference type="GO" id="GO:0005829">
    <property type="term" value="C:cytosol"/>
    <property type="evidence" value="ECO:0007669"/>
    <property type="project" value="TreeGrafter"/>
</dbReference>
<keyword evidence="3" id="KW-1185">Reference proteome</keyword>
<dbReference type="Pfam" id="PF02538">
    <property type="entry name" value="Hydantoinase_B"/>
    <property type="match status" value="1"/>
</dbReference>
<dbReference type="PANTHER" id="PTHR11365">
    <property type="entry name" value="5-OXOPROLINASE RELATED"/>
    <property type="match status" value="1"/>
</dbReference>
<dbReference type="InterPro" id="IPR045079">
    <property type="entry name" value="Oxoprolinase-like"/>
</dbReference>
<name>A0AAD5X739_9FUNG</name>
<dbReference type="GO" id="GO:0006749">
    <property type="term" value="P:glutathione metabolic process"/>
    <property type="evidence" value="ECO:0007669"/>
    <property type="project" value="TreeGrafter"/>
</dbReference>
<evidence type="ECO:0000313" key="3">
    <source>
        <dbReference type="Proteomes" id="UP001211907"/>
    </source>
</evidence>
<feature type="domain" description="Hydantoinase B/oxoprolinase" evidence="1">
    <location>
        <begin position="1"/>
        <end position="117"/>
    </location>
</feature>
<dbReference type="GO" id="GO:0017168">
    <property type="term" value="F:5-oxoprolinase (ATP-hydrolyzing) activity"/>
    <property type="evidence" value="ECO:0007669"/>
    <property type="project" value="TreeGrafter"/>
</dbReference>
<evidence type="ECO:0000259" key="1">
    <source>
        <dbReference type="Pfam" id="PF02538"/>
    </source>
</evidence>
<protein>
    <recommendedName>
        <fullName evidence="1">Hydantoinase B/oxoprolinase domain-containing protein</fullName>
    </recommendedName>
</protein>